<keyword evidence="4 6" id="KW-1133">Transmembrane helix</keyword>
<feature type="transmembrane region" description="Helical" evidence="6">
    <location>
        <begin position="30"/>
        <end position="50"/>
    </location>
</feature>
<keyword evidence="5 6" id="KW-0472">Membrane</keyword>
<gene>
    <name evidence="7" type="ORF">ENV52_13370</name>
</gene>
<organism evidence="7">
    <name type="scientific">Desulfobacca acetoxidans</name>
    <dbReference type="NCBI Taxonomy" id="60893"/>
    <lineage>
        <taxon>Bacteria</taxon>
        <taxon>Pseudomonadati</taxon>
        <taxon>Thermodesulfobacteriota</taxon>
        <taxon>Desulfobaccia</taxon>
        <taxon>Desulfobaccales</taxon>
        <taxon>Desulfobaccaceae</taxon>
        <taxon>Desulfobacca</taxon>
    </lineage>
</organism>
<proteinExistence type="predicted"/>
<feature type="transmembrane region" description="Helical" evidence="6">
    <location>
        <begin position="109"/>
        <end position="127"/>
    </location>
</feature>
<reference evidence="7" key="1">
    <citation type="journal article" date="2020" name="mSystems">
        <title>Genome- and Community-Level Interaction Insights into Carbon Utilization and Element Cycling Functions of Hydrothermarchaeota in Hydrothermal Sediment.</title>
        <authorList>
            <person name="Zhou Z."/>
            <person name="Liu Y."/>
            <person name="Xu W."/>
            <person name="Pan J."/>
            <person name="Luo Z.H."/>
            <person name="Li M."/>
        </authorList>
    </citation>
    <scope>NUCLEOTIDE SEQUENCE [LARGE SCALE GENOMIC DNA]</scope>
    <source>
        <strain evidence="7">SpSt-767</strain>
    </source>
</reference>
<evidence type="ECO:0000313" key="7">
    <source>
        <dbReference type="EMBL" id="HHS30677.1"/>
    </source>
</evidence>
<evidence type="ECO:0000256" key="2">
    <source>
        <dbReference type="ARBA" id="ARBA00022475"/>
    </source>
</evidence>
<comment type="caution">
    <text evidence="7">The sequence shown here is derived from an EMBL/GenBank/DDBJ whole genome shotgun (WGS) entry which is preliminary data.</text>
</comment>
<dbReference type="PANTHER" id="PTHR30482">
    <property type="entry name" value="HIGH-AFFINITY BRANCHED-CHAIN AMINO ACID TRANSPORT SYSTEM PERMEASE"/>
    <property type="match status" value="1"/>
</dbReference>
<dbReference type="PANTHER" id="PTHR30482:SF18">
    <property type="entry name" value="BRANCHED AMINO ACID TRANSPORT SYSTEM PERMEASE"/>
    <property type="match status" value="1"/>
</dbReference>
<keyword evidence="3 6" id="KW-0812">Transmembrane</keyword>
<sequence>MNLRRLANPWLIFAVGVALIRLLVANDYYFTLLNIIGINTLLVIGLNLLLGYAGQISLGHAAFFGLGAYTTGILTATCHVSPWLALPAGLVVAGAAAFLVGVPALKLKGYYLAMATLGFGIIVSIFFNQAQELTGGPSGLTGIPSLQFFGLSLDSPERMFLVIWPVLGVILLLSANLVNSRLGRSLRALHDSEAAAQSLGVNTSRAKLLIFVWSALYAALAGSLYAHTLNFIAPTSFSFMFSIKLVTMVVVGGMASIWGSLLGAAVLTILPELLAVFHDYEIIIFGVILMVVIIFLPRGLVRGILDLWEFRRYKKEGGNFPVS</sequence>
<evidence type="ECO:0000256" key="1">
    <source>
        <dbReference type="ARBA" id="ARBA00004651"/>
    </source>
</evidence>
<dbReference type="InterPro" id="IPR001851">
    <property type="entry name" value="ABC_transp_permease"/>
</dbReference>
<dbReference type="CDD" id="cd06581">
    <property type="entry name" value="TM_PBP1_LivM_like"/>
    <property type="match status" value="1"/>
</dbReference>
<dbReference type="GO" id="GO:0005886">
    <property type="term" value="C:plasma membrane"/>
    <property type="evidence" value="ECO:0007669"/>
    <property type="project" value="UniProtKB-SubCell"/>
</dbReference>
<feature type="transmembrane region" description="Helical" evidence="6">
    <location>
        <begin position="7"/>
        <end position="24"/>
    </location>
</feature>
<keyword evidence="2" id="KW-1003">Cell membrane</keyword>
<evidence type="ECO:0000256" key="6">
    <source>
        <dbReference type="SAM" id="Phobius"/>
    </source>
</evidence>
<feature type="transmembrane region" description="Helical" evidence="6">
    <location>
        <begin position="208"/>
        <end position="225"/>
    </location>
</feature>
<dbReference type="Pfam" id="PF02653">
    <property type="entry name" value="BPD_transp_2"/>
    <property type="match status" value="1"/>
</dbReference>
<comment type="subcellular location">
    <subcellularLocation>
        <location evidence="1">Cell membrane</location>
        <topology evidence="1">Multi-pass membrane protein</topology>
    </subcellularLocation>
</comment>
<dbReference type="GO" id="GO:0015658">
    <property type="term" value="F:branched-chain amino acid transmembrane transporter activity"/>
    <property type="evidence" value="ECO:0007669"/>
    <property type="project" value="InterPro"/>
</dbReference>
<name>A0A7V6A5K9_9BACT</name>
<dbReference type="EMBL" id="DTGR01000206">
    <property type="protein sequence ID" value="HHS30677.1"/>
    <property type="molecule type" value="Genomic_DNA"/>
</dbReference>
<accession>A0A7V6A5K9</accession>
<evidence type="ECO:0000256" key="4">
    <source>
        <dbReference type="ARBA" id="ARBA00022989"/>
    </source>
</evidence>
<feature type="transmembrane region" description="Helical" evidence="6">
    <location>
        <begin position="57"/>
        <end position="77"/>
    </location>
</feature>
<feature type="transmembrane region" description="Helical" evidence="6">
    <location>
        <begin position="159"/>
        <end position="178"/>
    </location>
</feature>
<evidence type="ECO:0000256" key="5">
    <source>
        <dbReference type="ARBA" id="ARBA00023136"/>
    </source>
</evidence>
<protein>
    <submittedName>
        <fullName evidence="7">Branched-chain amino acid ABC transporter permease</fullName>
    </submittedName>
</protein>
<dbReference type="AlphaFoldDB" id="A0A7V6A5K9"/>
<evidence type="ECO:0000256" key="3">
    <source>
        <dbReference type="ARBA" id="ARBA00022692"/>
    </source>
</evidence>
<dbReference type="InterPro" id="IPR043428">
    <property type="entry name" value="LivM-like"/>
</dbReference>
<feature type="transmembrane region" description="Helical" evidence="6">
    <location>
        <begin position="283"/>
        <end position="305"/>
    </location>
</feature>
<feature type="transmembrane region" description="Helical" evidence="6">
    <location>
        <begin position="83"/>
        <end position="102"/>
    </location>
</feature>